<dbReference type="GO" id="GO:0003676">
    <property type="term" value="F:nucleic acid binding"/>
    <property type="evidence" value="ECO:0007669"/>
    <property type="project" value="InterPro"/>
</dbReference>
<reference evidence="2 3" key="1">
    <citation type="submission" date="2024-02" db="EMBL/GenBank/DDBJ databases">
        <title>de novo genome assembly of Solanum bulbocastanum strain 11H21.</title>
        <authorList>
            <person name="Hosaka A.J."/>
        </authorList>
    </citation>
    <scope>NUCLEOTIDE SEQUENCE [LARGE SCALE GENOMIC DNA]</scope>
    <source>
        <tissue evidence="2">Young leaves</tissue>
    </source>
</reference>
<dbReference type="Gene3D" id="3.30.420.10">
    <property type="entry name" value="Ribonuclease H-like superfamily/Ribonuclease H"/>
    <property type="match status" value="1"/>
</dbReference>
<dbReference type="PANTHER" id="PTHR47723">
    <property type="entry name" value="OS05G0353850 PROTEIN"/>
    <property type="match status" value="1"/>
</dbReference>
<dbReference type="EMBL" id="JBANQN010000010">
    <property type="protein sequence ID" value="KAK6777565.1"/>
    <property type="molecule type" value="Genomic_DNA"/>
</dbReference>
<dbReference type="AlphaFoldDB" id="A0AAN8Y2T5"/>
<evidence type="ECO:0000313" key="2">
    <source>
        <dbReference type="EMBL" id="KAK6777565.1"/>
    </source>
</evidence>
<dbReference type="GO" id="GO:0004523">
    <property type="term" value="F:RNA-DNA hybrid ribonuclease activity"/>
    <property type="evidence" value="ECO:0007669"/>
    <property type="project" value="InterPro"/>
</dbReference>
<protein>
    <recommendedName>
        <fullName evidence="1">RNase H type-1 domain-containing protein</fullName>
    </recommendedName>
</protein>
<accession>A0AAN8Y2T5</accession>
<dbReference type="InterPro" id="IPR002156">
    <property type="entry name" value="RNaseH_domain"/>
</dbReference>
<feature type="domain" description="RNase H type-1" evidence="1">
    <location>
        <begin position="17"/>
        <end position="67"/>
    </location>
</feature>
<dbReference type="Pfam" id="PF13456">
    <property type="entry name" value="RVT_3"/>
    <property type="match status" value="1"/>
</dbReference>
<proteinExistence type="predicted"/>
<dbReference type="InterPro" id="IPR036397">
    <property type="entry name" value="RNaseH_sf"/>
</dbReference>
<evidence type="ECO:0000313" key="3">
    <source>
        <dbReference type="Proteomes" id="UP001371456"/>
    </source>
</evidence>
<keyword evidence="3" id="KW-1185">Reference proteome</keyword>
<gene>
    <name evidence="2" type="ORF">RDI58_024283</name>
</gene>
<dbReference type="InterPro" id="IPR012337">
    <property type="entry name" value="RNaseH-like_sf"/>
</dbReference>
<comment type="caution">
    <text evidence="2">The sequence shown here is derived from an EMBL/GenBank/DDBJ whole genome shotgun (WGS) entry which is preliminary data.</text>
</comment>
<dbReference type="PANTHER" id="PTHR47723:SF7">
    <property type="entry name" value="RNASE H FAMILY PROTEIN"/>
    <property type="match status" value="1"/>
</dbReference>
<organism evidence="2 3">
    <name type="scientific">Solanum bulbocastanum</name>
    <name type="common">Wild potato</name>
    <dbReference type="NCBI Taxonomy" id="147425"/>
    <lineage>
        <taxon>Eukaryota</taxon>
        <taxon>Viridiplantae</taxon>
        <taxon>Streptophyta</taxon>
        <taxon>Embryophyta</taxon>
        <taxon>Tracheophyta</taxon>
        <taxon>Spermatophyta</taxon>
        <taxon>Magnoliopsida</taxon>
        <taxon>eudicotyledons</taxon>
        <taxon>Gunneridae</taxon>
        <taxon>Pentapetalae</taxon>
        <taxon>asterids</taxon>
        <taxon>lamiids</taxon>
        <taxon>Solanales</taxon>
        <taxon>Solanaceae</taxon>
        <taxon>Solanoideae</taxon>
        <taxon>Solaneae</taxon>
        <taxon>Solanum</taxon>
    </lineage>
</organism>
<name>A0AAN8Y2T5_SOLBU</name>
<dbReference type="Proteomes" id="UP001371456">
    <property type="component" value="Unassembled WGS sequence"/>
</dbReference>
<dbReference type="InterPro" id="IPR053151">
    <property type="entry name" value="RNase_H-like"/>
</dbReference>
<sequence length="72" mass="7832">MKASCLDQALTGRIKFNTDGSYMQESISKDDIGGVLRDDTGHLIMAFSVPTQCKSNNQVEAMAALCATEWCN</sequence>
<dbReference type="SUPFAM" id="SSF53098">
    <property type="entry name" value="Ribonuclease H-like"/>
    <property type="match status" value="1"/>
</dbReference>
<evidence type="ECO:0000259" key="1">
    <source>
        <dbReference type="Pfam" id="PF13456"/>
    </source>
</evidence>